<evidence type="ECO:0000256" key="2">
    <source>
        <dbReference type="ARBA" id="ARBA00022603"/>
    </source>
</evidence>
<dbReference type="InterPro" id="IPR011610">
    <property type="entry name" value="SAM_mthyl_Trfase_ML2640-like"/>
</dbReference>
<dbReference type="InterPro" id="IPR029063">
    <property type="entry name" value="SAM-dependent_MTases_sf"/>
</dbReference>
<keyword evidence="2" id="KW-0489">Methyltransferase</keyword>
<dbReference type="PANTHER" id="PTHR43619">
    <property type="entry name" value="S-ADENOSYL-L-METHIONINE-DEPENDENT METHYLTRANSFERASE YKTD-RELATED"/>
    <property type="match status" value="1"/>
</dbReference>
<evidence type="ECO:0000313" key="5">
    <source>
        <dbReference type="Proteomes" id="UP001443914"/>
    </source>
</evidence>
<reference evidence="4" key="1">
    <citation type="submission" date="2024-03" db="EMBL/GenBank/DDBJ databases">
        <title>WGS assembly of Saponaria officinalis var. Norfolk2.</title>
        <authorList>
            <person name="Jenkins J."/>
            <person name="Shu S."/>
            <person name="Grimwood J."/>
            <person name="Barry K."/>
            <person name="Goodstein D."/>
            <person name="Schmutz J."/>
            <person name="Leebens-Mack J."/>
            <person name="Osbourn A."/>
        </authorList>
    </citation>
    <scope>NUCLEOTIDE SEQUENCE [LARGE SCALE GENOMIC DNA]</scope>
    <source>
        <strain evidence="4">JIC</strain>
    </source>
</reference>
<name>A0AAW1MQD2_SAPOF</name>
<dbReference type="GO" id="GO:0008168">
    <property type="term" value="F:methyltransferase activity"/>
    <property type="evidence" value="ECO:0007669"/>
    <property type="project" value="UniProtKB-KW"/>
</dbReference>
<dbReference type="Proteomes" id="UP001443914">
    <property type="component" value="Unassembled WGS sequence"/>
</dbReference>
<comment type="caution">
    <text evidence="4">The sequence shown here is derived from an EMBL/GenBank/DDBJ whole genome shotgun (WGS) entry which is preliminary data.</text>
</comment>
<proteinExistence type="inferred from homology"/>
<dbReference type="SUPFAM" id="SSF53335">
    <property type="entry name" value="S-adenosyl-L-methionine-dependent methyltransferases"/>
    <property type="match status" value="1"/>
</dbReference>
<comment type="similarity">
    <text evidence="1">Belongs to the UPF0677 family.</text>
</comment>
<dbReference type="InterPro" id="IPR007213">
    <property type="entry name" value="Ppm1/Ppm2/Tcmp"/>
</dbReference>
<dbReference type="GO" id="GO:0032259">
    <property type="term" value="P:methylation"/>
    <property type="evidence" value="ECO:0007669"/>
    <property type="project" value="UniProtKB-KW"/>
</dbReference>
<dbReference type="Pfam" id="PF04072">
    <property type="entry name" value="LCM"/>
    <property type="match status" value="1"/>
</dbReference>
<dbReference type="Gene3D" id="3.40.50.150">
    <property type="entry name" value="Vaccinia Virus protein VP39"/>
    <property type="match status" value="1"/>
</dbReference>
<dbReference type="NCBIfam" id="TIGR00027">
    <property type="entry name" value="mthyl_TIGR00027"/>
    <property type="match status" value="1"/>
</dbReference>
<dbReference type="EMBL" id="JBDFQZ010000002">
    <property type="protein sequence ID" value="KAK9748398.1"/>
    <property type="molecule type" value="Genomic_DNA"/>
</dbReference>
<evidence type="ECO:0008006" key="6">
    <source>
        <dbReference type="Google" id="ProtNLM"/>
    </source>
</evidence>
<organism evidence="4 5">
    <name type="scientific">Saponaria officinalis</name>
    <name type="common">Common soapwort</name>
    <name type="synonym">Lychnis saponaria</name>
    <dbReference type="NCBI Taxonomy" id="3572"/>
    <lineage>
        <taxon>Eukaryota</taxon>
        <taxon>Viridiplantae</taxon>
        <taxon>Streptophyta</taxon>
        <taxon>Embryophyta</taxon>
        <taxon>Tracheophyta</taxon>
        <taxon>Spermatophyta</taxon>
        <taxon>Magnoliopsida</taxon>
        <taxon>eudicotyledons</taxon>
        <taxon>Gunneridae</taxon>
        <taxon>Pentapetalae</taxon>
        <taxon>Caryophyllales</taxon>
        <taxon>Caryophyllaceae</taxon>
        <taxon>Caryophylleae</taxon>
        <taxon>Saponaria</taxon>
    </lineage>
</organism>
<evidence type="ECO:0000313" key="4">
    <source>
        <dbReference type="EMBL" id="KAK9748398.1"/>
    </source>
</evidence>
<evidence type="ECO:0000256" key="3">
    <source>
        <dbReference type="ARBA" id="ARBA00022679"/>
    </source>
</evidence>
<gene>
    <name evidence="4" type="ORF">RND81_02G054600</name>
</gene>
<sequence>MSKLLILTTKLNYTTKHTSVCTSPEKLSVWSTTMTNKNNGITDDPPFWSELRLPSLFFKDTFQKLHSAIETDWNPLQRSACQTAAGRALWKHVTKDILAELLAGERQLRWFHEKIRHDRLNQAREVSGVILAVRTLWFDSKLEEAVGFFDDEEFQTVLLGAGMDTRAYRLNCLTNSHVFEVDFPQVLQMKASLLHEAMESRDDEHNVTIKAKTLTSVEADITGDGWLEKLQNSGFILGRNTVWILEGFLYYLSDCNAIEVLKTIAANCTQTPTVLLADFMNKPSTKLSNSIFQFYSDWPDQLLPSLGFSDVKLSQIGDPDAHFGLLHDPSNLFSKLLTIPRSVEVDPENGTPCCRLYLVQALGSPSRNTQRC</sequence>
<keyword evidence="3" id="KW-0808">Transferase</keyword>
<accession>A0AAW1MQD2</accession>
<protein>
    <recommendedName>
        <fullName evidence="6">S-adenosyl-L-methionine-dependent methyltransferase</fullName>
    </recommendedName>
</protein>
<keyword evidence="5" id="KW-1185">Reference proteome</keyword>
<evidence type="ECO:0000256" key="1">
    <source>
        <dbReference type="ARBA" id="ARBA00008138"/>
    </source>
</evidence>
<dbReference type="AlphaFoldDB" id="A0AAW1MQD2"/>
<dbReference type="PANTHER" id="PTHR43619:SF8">
    <property type="entry name" value="LEUCINE CARBOXYL METHYLTRANSFERASE"/>
    <property type="match status" value="1"/>
</dbReference>